<evidence type="ECO:0000256" key="2">
    <source>
        <dbReference type="ARBA" id="ARBA00022679"/>
    </source>
</evidence>
<dbReference type="AlphaFoldDB" id="A0A455TA99"/>
<feature type="domain" description="Cytidylate kinase" evidence="9">
    <location>
        <begin position="8"/>
        <end position="220"/>
    </location>
</feature>
<evidence type="ECO:0000256" key="8">
    <source>
        <dbReference type="HAMAP-Rule" id="MF_00238"/>
    </source>
</evidence>
<dbReference type="SUPFAM" id="SSF52540">
    <property type="entry name" value="P-loop containing nucleoside triphosphate hydrolases"/>
    <property type="match status" value="1"/>
</dbReference>
<dbReference type="GO" id="GO:0036430">
    <property type="term" value="F:CMP kinase activity"/>
    <property type="evidence" value="ECO:0007669"/>
    <property type="project" value="RHEA"/>
</dbReference>
<dbReference type="Pfam" id="PF02224">
    <property type="entry name" value="Cytidylate_kin"/>
    <property type="match status" value="1"/>
</dbReference>
<organism evidence="10 11">
    <name type="scientific">Buchnera aphidicola</name>
    <name type="common">Nipponaphis monzeni</name>
    <dbReference type="NCBI Taxonomy" id="2495405"/>
    <lineage>
        <taxon>Bacteria</taxon>
        <taxon>Pseudomonadati</taxon>
        <taxon>Pseudomonadota</taxon>
        <taxon>Gammaproteobacteria</taxon>
        <taxon>Enterobacterales</taxon>
        <taxon>Erwiniaceae</taxon>
        <taxon>Buchnera</taxon>
    </lineage>
</organism>
<dbReference type="InterPro" id="IPR027417">
    <property type="entry name" value="P-loop_NTPase"/>
</dbReference>
<evidence type="ECO:0000256" key="7">
    <source>
        <dbReference type="ARBA" id="ARBA00048478"/>
    </source>
</evidence>
<evidence type="ECO:0000256" key="3">
    <source>
        <dbReference type="ARBA" id="ARBA00022741"/>
    </source>
</evidence>
<evidence type="ECO:0000313" key="10">
    <source>
        <dbReference type="EMBL" id="BBI01253.1"/>
    </source>
</evidence>
<dbReference type="GO" id="GO:0005737">
    <property type="term" value="C:cytoplasm"/>
    <property type="evidence" value="ECO:0007669"/>
    <property type="project" value="UniProtKB-SubCell"/>
</dbReference>
<dbReference type="OrthoDB" id="9807434at2"/>
<name>A0A455TA99_9GAMM</name>
<evidence type="ECO:0000313" key="11">
    <source>
        <dbReference type="Proteomes" id="UP000317544"/>
    </source>
</evidence>
<comment type="catalytic activity">
    <reaction evidence="6 8">
        <text>dCMP + ATP = dCDP + ADP</text>
        <dbReference type="Rhea" id="RHEA:25094"/>
        <dbReference type="ChEBI" id="CHEBI:30616"/>
        <dbReference type="ChEBI" id="CHEBI:57566"/>
        <dbReference type="ChEBI" id="CHEBI:58593"/>
        <dbReference type="ChEBI" id="CHEBI:456216"/>
        <dbReference type="EC" id="2.7.4.25"/>
    </reaction>
</comment>
<dbReference type="Proteomes" id="UP000317544">
    <property type="component" value="Chromosome"/>
</dbReference>
<sequence>MKKLAPVITIDGPSGVGKSLLSTSIAKRLNWFNLESGKIYRSLAFILLKYNIFFLKKNIIQTCNNIVTFFSKKHLELKILFCHQEISQKNLMDQKVINFASEIASIPFIRKIFFLKQRSLRIYPGIVTNGRDMGTIIFPDAILKIFLVGSLNIRTQRRLQELQNKGININFLTLQKEIQMRDERDISRKNSPLIPAKDAIIIDTTNMTFIEVLKQAMNYIYKIN</sequence>
<comment type="subcellular location">
    <subcellularLocation>
        <location evidence="8">Cytoplasm</location>
    </subcellularLocation>
</comment>
<dbReference type="RefSeq" id="WP_158344891.1">
    <property type="nucleotide sequence ID" value="NZ_AP019379.1"/>
</dbReference>
<dbReference type="InterPro" id="IPR003136">
    <property type="entry name" value="Cytidylate_kin"/>
</dbReference>
<evidence type="ECO:0000256" key="5">
    <source>
        <dbReference type="ARBA" id="ARBA00022840"/>
    </source>
</evidence>
<dbReference type="GO" id="GO:0005524">
    <property type="term" value="F:ATP binding"/>
    <property type="evidence" value="ECO:0007669"/>
    <property type="project" value="UniProtKB-UniRule"/>
</dbReference>
<keyword evidence="5 8" id="KW-0067">ATP-binding</keyword>
<accession>A0A455TA99</accession>
<keyword evidence="3 8" id="KW-0547">Nucleotide-binding</keyword>
<comment type="catalytic activity">
    <reaction evidence="7 8">
        <text>CMP + ATP = CDP + ADP</text>
        <dbReference type="Rhea" id="RHEA:11600"/>
        <dbReference type="ChEBI" id="CHEBI:30616"/>
        <dbReference type="ChEBI" id="CHEBI:58069"/>
        <dbReference type="ChEBI" id="CHEBI:60377"/>
        <dbReference type="ChEBI" id="CHEBI:456216"/>
        <dbReference type="EC" id="2.7.4.25"/>
    </reaction>
</comment>
<proteinExistence type="inferred from homology"/>
<dbReference type="GO" id="GO:0036431">
    <property type="term" value="F:dCMP kinase activity"/>
    <property type="evidence" value="ECO:0007669"/>
    <property type="project" value="InterPro"/>
</dbReference>
<keyword evidence="11" id="KW-1185">Reference proteome</keyword>
<dbReference type="InterPro" id="IPR011994">
    <property type="entry name" value="Cytidylate_kinase_dom"/>
</dbReference>
<keyword evidence="2 8" id="KW-0808">Transferase</keyword>
<evidence type="ECO:0000256" key="6">
    <source>
        <dbReference type="ARBA" id="ARBA00047615"/>
    </source>
</evidence>
<dbReference type="NCBIfam" id="TIGR00017">
    <property type="entry name" value="cmk"/>
    <property type="match status" value="1"/>
</dbReference>
<dbReference type="Gene3D" id="3.40.50.300">
    <property type="entry name" value="P-loop containing nucleotide triphosphate hydrolases"/>
    <property type="match status" value="1"/>
</dbReference>
<dbReference type="CDD" id="cd02020">
    <property type="entry name" value="CMPK"/>
    <property type="match status" value="1"/>
</dbReference>
<gene>
    <name evidence="8 10" type="primary">cmk</name>
    <name evidence="10" type="ORF">BUCNMO_245</name>
</gene>
<reference evidence="10 11" key="1">
    <citation type="journal article" date="2019" name="Proc. Natl. Acad. Sci. U.S.A.">
        <title>Exaggeration and cooption of innate immunity for social defense.</title>
        <authorList>
            <person name="Kutsukake M."/>
            <person name="Moriyama M."/>
            <person name="Shigenobu S."/>
            <person name="Meng X.-Y."/>
            <person name="Nikoh N."/>
            <person name="Noda C."/>
            <person name="Kobayashi S."/>
            <person name="Fukatsu T."/>
        </authorList>
    </citation>
    <scope>NUCLEOTIDE SEQUENCE [LARGE SCALE GENOMIC DNA]</scope>
    <source>
        <strain evidence="10 11">Nmo</strain>
    </source>
</reference>
<keyword evidence="8" id="KW-0963">Cytoplasm</keyword>
<protein>
    <recommendedName>
        <fullName evidence="8">Cytidylate kinase</fullName>
        <shortName evidence="8">CK</shortName>
        <ecNumber evidence="8">2.7.4.25</ecNumber>
    </recommendedName>
    <alternativeName>
        <fullName evidence="8">Cytidine monophosphate kinase</fullName>
        <shortName evidence="8">CMP kinase</shortName>
    </alternativeName>
</protein>
<comment type="caution">
    <text evidence="8">Lacks conserved residue(s) required for the propagation of feature annotation.</text>
</comment>
<dbReference type="GO" id="GO:0006220">
    <property type="term" value="P:pyrimidine nucleotide metabolic process"/>
    <property type="evidence" value="ECO:0007669"/>
    <property type="project" value="UniProtKB-UniRule"/>
</dbReference>
<dbReference type="HAMAP" id="MF_00238">
    <property type="entry name" value="Cytidyl_kinase_type1"/>
    <property type="match status" value="1"/>
</dbReference>
<evidence type="ECO:0000256" key="4">
    <source>
        <dbReference type="ARBA" id="ARBA00022777"/>
    </source>
</evidence>
<dbReference type="EMBL" id="AP019379">
    <property type="protein sequence ID" value="BBI01253.1"/>
    <property type="molecule type" value="Genomic_DNA"/>
</dbReference>
<evidence type="ECO:0000259" key="9">
    <source>
        <dbReference type="Pfam" id="PF02224"/>
    </source>
</evidence>
<evidence type="ECO:0000256" key="1">
    <source>
        <dbReference type="ARBA" id="ARBA00009427"/>
    </source>
</evidence>
<comment type="similarity">
    <text evidence="1 8">Belongs to the cytidylate kinase family. Type 1 subfamily.</text>
</comment>
<keyword evidence="4 8" id="KW-0418">Kinase</keyword>
<dbReference type="EC" id="2.7.4.25" evidence="8"/>